<dbReference type="Proteomes" id="UP000202420">
    <property type="component" value="Segment"/>
</dbReference>
<proteinExistence type="predicted"/>
<dbReference type="KEGG" id="vg:5470541"/>
<name>A7K9Z8_9PHYC</name>
<keyword evidence="2" id="KW-1185">Reference proteome</keyword>
<evidence type="ECO:0000313" key="1">
    <source>
        <dbReference type="EMBL" id="ABT16872.1"/>
    </source>
</evidence>
<dbReference type="RefSeq" id="YP_001427219.1">
    <property type="nucleotide sequence ID" value="NC_008724.1"/>
</dbReference>
<gene>
    <name evidence="1" type="primary">Z738L</name>
    <name evidence="1" type="ORF">ATCV1_Z738L</name>
</gene>
<dbReference type="OrthoDB" id="8071at10239"/>
<reference evidence="1 2" key="1">
    <citation type="submission" date="2006-09" db="EMBL/GenBank/DDBJ databases">
        <title>Sequence and annotation of the 288-kb ATCV-1 virus that infects an endosymbiotic Chlorella strain of the heliozoon Acanthocystis turfacea.</title>
        <authorList>
            <person name="Fitzgerald L.A."/>
            <person name="Graves M.V."/>
            <person name="Li X."/>
            <person name="Pfitzner A.J.P."/>
            <person name="Hartigan J."/>
            <person name="Van Etten J.L."/>
        </authorList>
    </citation>
    <scope>NUCLEOTIDE SEQUENCE [LARGE SCALE GENOMIC DNA]</scope>
    <source>
        <strain evidence="1 2">ATCV-1</strain>
    </source>
</reference>
<accession>A7K9Z8</accession>
<dbReference type="GeneID" id="5470541"/>
<sequence>MSNKMPKLPLSGSEEPFTDFVYGSGIGKKSNNCYSFAIDWYGKNKRKLQPGEISKTLKPDDDLTDPKVLKERVLADLATKKDGGYIGKPCIKCKEGYYKVMAFVDRNRDYHWYRQMGDMITDTNGKNLNTLARNMNVNKNQLNLPENSDKVLVTGGGLWAHKRGLAELSVKDSVGKYITDPRTANRDYDTLNYKTYVATFCINAGFGKGGNVSCNNNKGVKK</sequence>
<evidence type="ECO:0000313" key="2">
    <source>
        <dbReference type="Proteomes" id="UP000202420"/>
    </source>
</evidence>
<protein>
    <submittedName>
        <fullName evidence="1">Uncharacterized protein Z738L</fullName>
    </submittedName>
</protein>
<organism evidence="1 2">
    <name type="scientific">Chlorovirus heliozoae</name>
    <dbReference type="NCBI Taxonomy" id="322019"/>
    <lineage>
        <taxon>Viruses</taxon>
        <taxon>Varidnaviria</taxon>
        <taxon>Bamfordvirae</taxon>
        <taxon>Nucleocytoviricota</taxon>
        <taxon>Megaviricetes</taxon>
        <taxon>Algavirales</taxon>
        <taxon>Phycodnaviridae</taxon>
        <taxon>Chlorovirus</taxon>
    </lineage>
</organism>
<dbReference type="EMBL" id="EF101928">
    <property type="protein sequence ID" value="ABT16872.1"/>
    <property type="molecule type" value="Genomic_DNA"/>
</dbReference>